<proteinExistence type="predicted"/>
<evidence type="ECO:0000313" key="7">
    <source>
        <dbReference type="EMBL" id="CDQ63113.1"/>
    </source>
</evidence>
<protein>
    <recommendedName>
        <fullName evidence="3">diacylglycerol O-acyltransferase</fullName>
        <ecNumber evidence="3">2.3.1.20</ecNumber>
    </recommendedName>
</protein>
<dbReference type="PaxDb" id="8022-A0A060W727"/>
<keyword evidence="4" id="KW-0808">Transferase</keyword>
<accession>A0A060W727</accession>
<dbReference type="GO" id="GO:0004144">
    <property type="term" value="F:diacylglycerol O-acyltransferase activity"/>
    <property type="evidence" value="ECO:0007669"/>
    <property type="project" value="UniProtKB-EC"/>
</dbReference>
<evidence type="ECO:0000256" key="3">
    <source>
        <dbReference type="ARBA" id="ARBA00013244"/>
    </source>
</evidence>
<dbReference type="GO" id="GO:0019432">
    <property type="term" value="P:triglyceride biosynthetic process"/>
    <property type="evidence" value="ECO:0007669"/>
    <property type="project" value="TreeGrafter"/>
</dbReference>
<sequence length="80" mass="9785">MRTFLFSYQWIEPIFQRSENSFSNMDITTRVEHLMELVAPNHFLWLMFSFLFSHSYLNFCAELLCFGDRHFYGDWWSVIS</sequence>
<organism evidence="7 8">
    <name type="scientific">Oncorhynchus mykiss</name>
    <name type="common">Rainbow trout</name>
    <name type="synonym">Salmo gairdneri</name>
    <dbReference type="NCBI Taxonomy" id="8022"/>
    <lineage>
        <taxon>Eukaryota</taxon>
        <taxon>Metazoa</taxon>
        <taxon>Chordata</taxon>
        <taxon>Craniata</taxon>
        <taxon>Vertebrata</taxon>
        <taxon>Euteleostomi</taxon>
        <taxon>Actinopterygii</taxon>
        <taxon>Neopterygii</taxon>
        <taxon>Teleostei</taxon>
        <taxon>Protacanthopterygii</taxon>
        <taxon>Salmoniformes</taxon>
        <taxon>Salmonidae</taxon>
        <taxon>Salmoninae</taxon>
        <taxon>Oncorhynchus</taxon>
    </lineage>
</organism>
<evidence type="ECO:0000313" key="8">
    <source>
        <dbReference type="Proteomes" id="UP000193380"/>
    </source>
</evidence>
<keyword evidence="6" id="KW-0012">Acyltransferase</keyword>
<evidence type="ECO:0000256" key="4">
    <source>
        <dbReference type="ARBA" id="ARBA00022679"/>
    </source>
</evidence>
<dbReference type="PANTHER" id="PTHR10408:SF7">
    <property type="entry name" value="DIACYLGLYCEROL O-ACYLTRANSFERASE 1"/>
    <property type="match status" value="1"/>
</dbReference>
<dbReference type="GO" id="GO:0005789">
    <property type="term" value="C:endoplasmic reticulum membrane"/>
    <property type="evidence" value="ECO:0007669"/>
    <property type="project" value="UniProtKB-SubCell"/>
</dbReference>
<name>A0A060W727_ONCMY</name>
<dbReference type="Proteomes" id="UP000193380">
    <property type="component" value="Unassembled WGS sequence"/>
</dbReference>
<dbReference type="EMBL" id="FR904428">
    <property type="protein sequence ID" value="CDQ63113.1"/>
    <property type="molecule type" value="Genomic_DNA"/>
</dbReference>
<evidence type="ECO:0000256" key="2">
    <source>
        <dbReference type="ARBA" id="ARBA00005189"/>
    </source>
</evidence>
<dbReference type="STRING" id="8022.A0A060W727"/>
<reference evidence="7" key="2">
    <citation type="submission" date="2014-03" db="EMBL/GenBank/DDBJ databases">
        <authorList>
            <person name="Genoscope - CEA"/>
        </authorList>
    </citation>
    <scope>NUCLEOTIDE SEQUENCE</scope>
</reference>
<dbReference type="EC" id="2.3.1.20" evidence="3"/>
<dbReference type="PANTHER" id="PTHR10408">
    <property type="entry name" value="STEROL O-ACYLTRANSFERASE"/>
    <property type="match status" value="1"/>
</dbReference>
<evidence type="ECO:0000256" key="1">
    <source>
        <dbReference type="ARBA" id="ARBA00004477"/>
    </source>
</evidence>
<reference evidence="7" key="1">
    <citation type="journal article" date="2014" name="Nat. Commun.">
        <title>The rainbow trout genome provides novel insights into evolution after whole-genome duplication in vertebrates.</title>
        <authorList>
            <person name="Berthelot C."/>
            <person name="Brunet F."/>
            <person name="Chalopin D."/>
            <person name="Juanchich A."/>
            <person name="Bernard M."/>
            <person name="Noel B."/>
            <person name="Bento P."/>
            <person name="Da Silva C."/>
            <person name="Labadie K."/>
            <person name="Alberti A."/>
            <person name="Aury J.M."/>
            <person name="Louis A."/>
            <person name="Dehais P."/>
            <person name="Bardou P."/>
            <person name="Montfort J."/>
            <person name="Klopp C."/>
            <person name="Cabau C."/>
            <person name="Gaspin C."/>
            <person name="Thorgaard G.H."/>
            <person name="Boussaha M."/>
            <person name="Quillet E."/>
            <person name="Guyomard R."/>
            <person name="Galiana D."/>
            <person name="Bobe J."/>
            <person name="Volff J.N."/>
            <person name="Genet C."/>
            <person name="Wincker P."/>
            <person name="Jaillon O."/>
            <person name="Roest Crollius H."/>
            <person name="Guiguen Y."/>
        </authorList>
    </citation>
    <scope>NUCLEOTIDE SEQUENCE [LARGE SCALE GENOMIC DNA]</scope>
</reference>
<dbReference type="InterPro" id="IPR014371">
    <property type="entry name" value="Oat_ACAT_DAG_ARE"/>
</dbReference>
<evidence type="ECO:0000256" key="5">
    <source>
        <dbReference type="ARBA" id="ARBA00022824"/>
    </source>
</evidence>
<dbReference type="AlphaFoldDB" id="A0A060W727"/>
<gene>
    <name evidence="7" type="ORF">GSONMT00068528001</name>
</gene>
<evidence type="ECO:0000256" key="6">
    <source>
        <dbReference type="ARBA" id="ARBA00023315"/>
    </source>
</evidence>
<comment type="pathway">
    <text evidence="2">Lipid metabolism.</text>
</comment>
<keyword evidence="5" id="KW-0256">Endoplasmic reticulum</keyword>
<comment type="subcellular location">
    <subcellularLocation>
        <location evidence="1">Endoplasmic reticulum membrane</location>
        <topology evidence="1">Multi-pass membrane protein</topology>
    </subcellularLocation>
</comment>